<keyword evidence="4" id="KW-1185">Reference proteome</keyword>
<gene>
    <name evidence="3" type="ORF">B0I35DRAFT_478802</name>
</gene>
<proteinExistence type="predicted"/>
<protein>
    <submittedName>
        <fullName evidence="3">Uncharacterized protein</fullName>
    </submittedName>
</protein>
<feature type="compositionally biased region" description="Low complexity" evidence="1">
    <location>
        <begin position="105"/>
        <end position="176"/>
    </location>
</feature>
<dbReference type="EMBL" id="JAGPNK010000007">
    <property type="protein sequence ID" value="KAH7318283.1"/>
    <property type="molecule type" value="Genomic_DNA"/>
</dbReference>
<feature type="signal peptide" evidence="2">
    <location>
        <begin position="1"/>
        <end position="15"/>
    </location>
</feature>
<evidence type="ECO:0000256" key="2">
    <source>
        <dbReference type="SAM" id="SignalP"/>
    </source>
</evidence>
<name>A0A8K0SUI1_9HYPO</name>
<dbReference type="AlphaFoldDB" id="A0A8K0SUI1"/>
<evidence type="ECO:0000313" key="3">
    <source>
        <dbReference type="EMBL" id="KAH7318283.1"/>
    </source>
</evidence>
<accession>A0A8K0SUI1</accession>
<evidence type="ECO:0000313" key="4">
    <source>
        <dbReference type="Proteomes" id="UP000813444"/>
    </source>
</evidence>
<organism evidence="3 4">
    <name type="scientific">Stachybotrys elegans</name>
    <dbReference type="NCBI Taxonomy" id="80388"/>
    <lineage>
        <taxon>Eukaryota</taxon>
        <taxon>Fungi</taxon>
        <taxon>Dikarya</taxon>
        <taxon>Ascomycota</taxon>
        <taxon>Pezizomycotina</taxon>
        <taxon>Sordariomycetes</taxon>
        <taxon>Hypocreomycetidae</taxon>
        <taxon>Hypocreales</taxon>
        <taxon>Stachybotryaceae</taxon>
        <taxon>Stachybotrys</taxon>
    </lineage>
</organism>
<sequence>MHPMLSLLTLGPVLAAAAVSRDAFEFPDTVPMEKRQTSGPSYECHADCGFAIRNARTEGYCEDPEWLELLDGCLDCALEFDIWQHYGGSVGEAAEACGLDATPRPAGAEAESSSTPAPATTLETSSTSPTSAPVTSSEALPASTTSAAVVTTTSASTPGNGTITPAPTPPSEATSPRALSGILAVAAAAMIAAFVM</sequence>
<keyword evidence="2" id="KW-0732">Signal</keyword>
<dbReference type="Proteomes" id="UP000813444">
    <property type="component" value="Unassembled WGS sequence"/>
</dbReference>
<evidence type="ECO:0000256" key="1">
    <source>
        <dbReference type="SAM" id="MobiDB-lite"/>
    </source>
</evidence>
<reference evidence="3" key="1">
    <citation type="journal article" date="2021" name="Nat. Commun.">
        <title>Genetic determinants of endophytism in the Arabidopsis root mycobiome.</title>
        <authorList>
            <person name="Mesny F."/>
            <person name="Miyauchi S."/>
            <person name="Thiergart T."/>
            <person name="Pickel B."/>
            <person name="Atanasova L."/>
            <person name="Karlsson M."/>
            <person name="Huettel B."/>
            <person name="Barry K.W."/>
            <person name="Haridas S."/>
            <person name="Chen C."/>
            <person name="Bauer D."/>
            <person name="Andreopoulos W."/>
            <person name="Pangilinan J."/>
            <person name="LaButti K."/>
            <person name="Riley R."/>
            <person name="Lipzen A."/>
            <person name="Clum A."/>
            <person name="Drula E."/>
            <person name="Henrissat B."/>
            <person name="Kohler A."/>
            <person name="Grigoriev I.V."/>
            <person name="Martin F.M."/>
            <person name="Hacquard S."/>
        </authorList>
    </citation>
    <scope>NUCLEOTIDE SEQUENCE</scope>
    <source>
        <strain evidence="3">MPI-CAGE-CH-0235</strain>
    </source>
</reference>
<comment type="caution">
    <text evidence="3">The sequence shown here is derived from an EMBL/GenBank/DDBJ whole genome shotgun (WGS) entry which is preliminary data.</text>
</comment>
<feature type="region of interest" description="Disordered" evidence="1">
    <location>
        <begin position="101"/>
        <end position="176"/>
    </location>
</feature>
<feature type="chain" id="PRO_5035481213" evidence="2">
    <location>
        <begin position="16"/>
        <end position="196"/>
    </location>
</feature>
<dbReference type="OrthoDB" id="4160690at2759"/>